<reference evidence="1 2" key="1">
    <citation type="journal article" date="2014" name="Syst. Appl. Microbiol.">
        <title>Evidence for the existence of two new members of the family Chlamydiaceae and proposal of Chlamydia avium sp. nov. and Chlamydia gallinacea sp. nov.</title>
        <authorList>
            <person name="Sachse K."/>
            <person name="Laroucau K."/>
            <person name="Riege K."/>
            <person name="Wehner S."/>
            <person name="Dilcher M."/>
            <person name="Creasy H.H."/>
            <person name="Weidmann M."/>
            <person name="Myers G."/>
            <person name="Vorimore F."/>
            <person name="Vicari N."/>
            <person name="Magnino S."/>
            <person name="Liebler-Tenorio E."/>
            <person name="Ruettger A."/>
            <person name="Bavoil P.M."/>
            <person name="Hufert F.T."/>
            <person name="Rossello-Mora R."/>
            <person name="Marz M."/>
        </authorList>
    </citation>
    <scope>NUCLEOTIDE SEQUENCE [LARGE SCALE GENOMIC DNA]</scope>
    <source>
        <strain evidence="1 2">10DC88</strain>
    </source>
</reference>
<evidence type="ECO:0000313" key="2">
    <source>
        <dbReference type="Proteomes" id="UP000019433"/>
    </source>
</evidence>
<dbReference type="Proteomes" id="UP000019433">
    <property type="component" value="Chromosome"/>
</dbReference>
<gene>
    <name evidence="1" type="ORF">M832_00530</name>
</gene>
<accession>W8JFG5</accession>
<protein>
    <submittedName>
        <fullName evidence="1">Uncharacterized protein</fullName>
    </submittedName>
</protein>
<evidence type="ECO:0000313" key="1">
    <source>
        <dbReference type="EMBL" id="AHK62925.1"/>
    </source>
</evidence>
<name>W8JFG5_9CHLA</name>
<organism evidence="1 2">
    <name type="scientific">Chlamydia avium 10DC88</name>
    <dbReference type="NCBI Taxonomy" id="1229831"/>
    <lineage>
        <taxon>Bacteria</taxon>
        <taxon>Pseudomonadati</taxon>
        <taxon>Chlamydiota</taxon>
        <taxon>Chlamydiia</taxon>
        <taxon>Chlamydiales</taxon>
        <taxon>Chlamydiaceae</taxon>
        <taxon>Chlamydia/Chlamydophila group</taxon>
        <taxon>Chlamydia</taxon>
    </lineage>
</organism>
<dbReference type="KEGG" id="cav:M832_00530"/>
<dbReference type="EMBL" id="CP006571">
    <property type="protein sequence ID" value="AHK62925.1"/>
    <property type="molecule type" value="Genomic_DNA"/>
</dbReference>
<proteinExistence type="predicted"/>
<dbReference type="AlphaFoldDB" id="W8JFG5"/>
<sequence>MKIIPCLVTPKNANEKSWNLGMNSSKEESKFTLFLARSKERFSKENKL</sequence>
<dbReference type="HOGENOM" id="CLU_3150907_0_0_0"/>